<accession>A0A7H0GWU5</accession>
<keyword evidence="1" id="KW-0732">Signal</keyword>
<sequence>MSHLRIAGKLMLVVVLLLASTVAHSQGRHAKFMQVTSIGKFKPGFYTLLDGSRHGGKLRVWQDLERNVVQVEQGKADPINLQTADLQGFTIGTDSFAVVRQVAMVGAPNEKPFGEAEFFRVMLTGRIQVLQHDQLMRSHNTVGHLNIWLLRMSPELAIVGLPYEQSAFAQHASTLFVDNPLLCQRIRAGLVGPDDFKRIIYAYLFKREIEQVSYEEAANIFRQ</sequence>
<evidence type="ECO:0008006" key="4">
    <source>
        <dbReference type="Google" id="ProtNLM"/>
    </source>
</evidence>
<protein>
    <recommendedName>
        <fullName evidence="4">DUF4369 domain-containing protein</fullName>
    </recommendedName>
</protein>
<dbReference type="AlphaFoldDB" id="A0A7H0GWU5"/>
<dbReference type="KEGG" id="hqi:H9L05_03160"/>
<keyword evidence="3" id="KW-1185">Reference proteome</keyword>
<dbReference type="RefSeq" id="WP_187733001.1">
    <property type="nucleotide sequence ID" value="NZ_BMFN01000002.1"/>
</dbReference>
<evidence type="ECO:0000313" key="3">
    <source>
        <dbReference type="Proteomes" id="UP000516093"/>
    </source>
</evidence>
<feature type="chain" id="PRO_5029002898" description="DUF4369 domain-containing protein" evidence="1">
    <location>
        <begin position="26"/>
        <end position="223"/>
    </location>
</feature>
<evidence type="ECO:0000313" key="2">
    <source>
        <dbReference type="EMBL" id="QNP52761.1"/>
    </source>
</evidence>
<gene>
    <name evidence="2" type="ORF">H9L05_03160</name>
</gene>
<evidence type="ECO:0000256" key="1">
    <source>
        <dbReference type="SAM" id="SignalP"/>
    </source>
</evidence>
<name>A0A7H0GWU5_9BACT</name>
<dbReference type="Proteomes" id="UP000516093">
    <property type="component" value="Chromosome"/>
</dbReference>
<organism evidence="2 3">
    <name type="scientific">Hymenobacter qilianensis</name>
    <dbReference type="NCBI Taxonomy" id="1385715"/>
    <lineage>
        <taxon>Bacteria</taxon>
        <taxon>Pseudomonadati</taxon>
        <taxon>Bacteroidota</taxon>
        <taxon>Cytophagia</taxon>
        <taxon>Cytophagales</taxon>
        <taxon>Hymenobacteraceae</taxon>
        <taxon>Hymenobacter</taxon>
    </lineage>
</organism>
<feature type="signal peptide" evidence="1">
    <location>
        <begin position="1"/>
        <end position="25"/>
    </location>
</feature>
<dbReference type="EMBL" id="CP060784">
    <property type="protein sequence ID" value="QNP52761.1"/>
    <property type="molecule type" value="Genomic_DNA"/>
</dbReference>
<proteinExistence type="predicted"/>
<reference evidence="2 3" key="1">
    <citation type="submission" date="2020-08" db="EMBL/GenBank/DDBJ databases">
        <title>Genome sequence of Hymenobacter qilianensis JCM 19763T.</title>
        <authorList>
            <person name="Hyun D.-W."/>
            <person name="Bae J.-W."/>
        </authorList>
    </citation>
    <scope>NUCLEOTIDE SEQUENCE [LARGE SCALE GENOMIC DNA]</scope>
    <source>
        <strain evidence="2 3">JCM 19763</strain>
    </source>
</reference>